<dbReference type="AlphaFoldDB" id="A0A8J4D529"/>
<dbReference type="OrthoDB" id="1001489at2759"/>
<evidence type="ECO:0000313" key="3">
    <source>
        <dbReference type="Proteomes" id="UP000747110"/>
    </source>
</evidence>
<accession>A0A8J4D529</accession>
<feature type="region of interest" description="Disordered" evidence="1">
    <location>
        <begin position="11"/>
        <end position="57"/>
    </location>
</feature>
<comment type="caution">
    <text evidence="2">The sequence shown here is derived from an EMBL/GenBank/DDBJ whole genome shotgun (WGS) entry which is preliminary data.</text>
</comment>
<evidence type="ECO:0000313" key="2">
    <source>
        <dbReference type="EMBL" id="GIL93054.1"/>
    </source>
</evidence>
<dbReference type="Proteomes" id="UP000747110">
    <property type="component" value="Unassembled WGS sequence"/>
</dbReference>
<gene>
    <name evidence="2" type="ORF">Vretifemale_20534</name>
</gene>
<feature type="compositionally biased region" description="Pro residues" evidence="1">
    <location>
        <begin position="44"/>
        <end position="54"/>
    </location>
</feature>
<dbReference type="EMBL" id="BNCP01000087">
    <property type="protein sequence ID" value="GIL93054.1"/>
    <property type="molecule type" value="Genomic_DNA"/>
</dbReference>
<evidence type="ECO:0000256" key="1">
    <source>
        <dbReference type="SAM" id="MobiDB-lite"/>
    </source>
</evidence>
<protein>
    <submittedName>
        <fullName evidence="2">Uncharacterized protein</fullName>
    </submittedName>
</protein>
<organism evidence="2 3">
    <name type="scientific">Volvox reticuliferus</name>
    <dbReference type="NCBI Taxonomy" id="1737510"/>
    <lineage>
        <taxon>Eukaryota</taxon>
        <taxon>Viridiplantae</taxon>
        <taxon>Chlorophyta</taxon>
        <taxon>core chlorophytes</taxon>
        <taxon>Chlorophyceae</taxon>
        <taxon>CS clade</taxon>
        <taxon>Chlamydomonadales</taxon>
        <taxon>Volvocaceae</taxon>
        <taxon>Volvox</taxon>
    </lineage>
</organism>
<proteinExistence type="predicted"/>
<reference evidence="2" key="1">
    <citation type="journal article" date="2021" name="Proc. Natl. Acad. Sci. U.S.A.">
        <title>Three genomes in the algal genus Volvox reveal the fate of a haploid sex-determining region after a transition to homothallism.</title>
        <authorList>
            <person name="Yamamoto K."/>
            <person name="Hamaji T."/>
            <person name="Kawai-Toyooka H."/>
            <person name="Matsuzaki R."/>
            <person name="Takahashi F."/>
            <person name="Nishimura Y."/>
            <person name="Kawachi M."/>
            <person name="Noguchi H."/>
            <person name="Minakuchi Y."/>
            <person name="Umen J.G."/>
            <person name="Toyoda A."/>
            <person name="Nozaki H."/>
        </authorList>
    </citation>
    <scope>NUCLEOTIDE SEQUENCE</scope>
    <source>
        <strain evidence="2">NIES-3786</strain>
    </source>
</reference>
<feature type="non-terminal residue" evidence="2">
    <location>
        <position position="148"/>
    </location>
</feature>
<keyword evidence="3" id="KW-1185">Reference proteome</keyword>
<name>A0A8J4D529_9CHLO</name>
<sequence length="148" mass="15926">LFLQPAFCPSAARGSSHPFVHPPRIRRHSPLQDGPTAHTQYPTHAPPRSTPPGFPLTGFPLTGFPLTGFPLTGFPLTGFPLTGFPAHLKLPLLFADGSRESIGDNRTSPANRSDYGRQGLPPGHPCCARSGSTAPLWGTLHCHSRLRH</sequence>